<proteinExistence type="inferred from homology"/>
<keyword evidence="13" id="KW-1185">Reference proteome</keyword>
<dbReference type="InterPro" id="IPR025933">
    <property type="entry name" value="Beta_defensin_dom"/>
</dbReference>
<dbReference type="GO" id="GO:0050829">
    <property type="term" value="P:defense response to Gram-negative bacterium"/>
    <property type="evidence" value="ECO:0007669"/>
    <property type="project" value="Ensembl"/>
</dbReference>
<dbReference type="Ensembl" id="ENSOCUT00000017786.3">
    <property type="protein sequence ID" value="ENSOCUP00000015277.3"/>
    <property type="gene ID" value="ENSOCUG00000017788.3"/>
</dbReference>
<feature type="chain" id="PRO_5023977471" description="Beta-defensin" evidence="10">
    <location>
        <begin position="20"/>
        <end position="95"/>
    </location>
</feature>
<dbReference type="PaxDb" id="9986-ENSOCUP00000015277"/>
<feature type="domain" description="Beta-defensin" evidence="11">
    <location>
        <begin position="23"/>
        <end position="53"/>
    </location>
</feature>
<dbReference type="GeneTree" id="ENSGT00530000064329"/>
<protein>
    <recommendedName>
        <fullName evidence="10">Beta-defensin</fullName>
    </recommendedName>
</protein>
<dbReference type="SMR" id="G1TEF6"/>
<dbReference type="GO" id="GO:0005576">
    <property type="term" value="C:extracellular region"/>
    <property type="evidence" value="ECO:0007669"/>
    <property type="project" value="UniProtKB-SubCell"/>
</dbReference>
<evidence type="ECO:0000313" key="13">
    <source>
        <dbReference type="Proteomes" id="UP000001811"/>
    </source>
</evidence>
<dbReference type="eggNOG" id="ENOG502TM18">
    <property type="taxonomic scope" value="Eukaryota"/>
</dbReference>
<keyword evidence="4 10" id="KW-0964">Secreted</keyword>
<evidence type="ECO:0000256" key="2">
    <source>
        <dbReference type="ARBA" id="ARBA00004613"/>
    </source>
</evidence>
<feature type="signal peptide" evidence="10">
    <location>
        <begin position="1"/>
        <end position="19"/>
    </location>
</feature>
<dbReference type="Pfam" id="PF13841">
    <property type="entry name" value="Defensin_beta_2"/>
    <property type="match status" value="1"/>
</dbReference>
<dbReference type="Proteomes" id="UP000001811">
    <property type="component" value="Chromosome 4"/>
</dbReference>
<dbReference type="EMBL" id="AAGW02060517">
    <property type="status" value="NOT_ANNOTATED_CDS"/>
    <property type="molecule type" value="Genomic_DNA"/>
</dbReference>
<keyword evidence="6 10" id="KW-0732">Signal</keyword>
<evidence type="ECO:0000256" key="9">
    <source>
        <dbReference type="ARBA" id="ARBA00023157"/>
    </source>
</evidence>
<accession>G1TEF6</accession>
<keyword evidence="8 10" id="KW-0044">Antibiotic</keyword>
<keyword evidence="9" id="KW-1015">Disulfide bond</keyword>
<reference evidence="12" key="3">
    <citation type="submission" date="2025-09" db="UniProtKB">
        <authorList>
            <consortium name="Ensembl"/>
        </authorList>
    </citation>
    <scope>IDENTIFICATION</scope>
    <source>
        <strain evidence="12">Thorbecke</strain>
    </source>
</reference>
<organism evidence="12 13">
    <name type="scientific">Oryctolagus cuniculus</name>
    <name type="common">Rabbit</name>
    <dbReference type="NCBI Taxonomy" id="9986"/>
    <lineage>
        <taxon>Eukaryota</taxon>
        <taxon>Metazoa</taxon>
        <taxon>Chordata</taxon>
        <taxon>Craniata</taxon>
        <taxon>Vertebrata</taxon>
        <taxon>Euteleostomi</taxon>
        <taxon>Mammalia</taxon>
        <taxon>Eutheria</taxon>
        <taxon>Euarchontoglires</taxon>
        <taxon>Glires</taxon>
        <taxon>Lagomorpha</taxon>
        <taxon>Leporidae</taxon>
        <taxon>Oryctolagus</taxon>
    </lineage>
</organism>
<evidence type="ECO:0000256" key="6">
    <source>
        <dbReference type="ARBA" id="ARBA00022729"/>
    </source>
</evidence>
<dbReference type="HOGENOM" id="CLU_2399087_0_0_1"/>
<dbReference type="AlphaFoldDB" id="G1TEF6"/>
<dbReference type="InParanoid" id="G1TEF6"/>
<evidence type="ECO:0000256" key="7">
    <source>
        <dbReference type="ARBA" id="ARBA00022940"/>
    </source>
</evidence>
<evidence type="ECO:0000256" key="4">
    <source>
        <dbReference type="ARBA" id="ARBA00022525"/>
    </source>
</evidence>
<evidence type="ECO:0000256" key="5">
    <source>
        <dbReference type="ARBA" id="ARBA00022529"/>
    </source>
</evidence>
<dbReference type="PANTHER" id="PTHR15001">
    <property type="entry name" value="BETA-DEFENSIN 123-RELATED"/>
    <property type="match status" value="1"/>
</dbReference>
<reference evidence="12" key="2">
    <citation type="submission" date="2025-08" db="UniProtKB">
        <authorList>
            <consortium name="Ensembl"/>
        </authorList>
    </citation>
    <scope>IDENTIFICATION</scope>
    <source>
        <strain evidence="12">Thorbecke</strain>
    </source>
</reference>
<dbReference type="GO" id="GO:0045087">
    <property type="term" value="P:innate immune response"/>
    <property type="evidence" value="ECO:0007669"/>
    <property type="project" value="InterPro"/>
</dbReference>
<dbReference type="STRING" id="9986.ENSOCUP00000015277"/>
<dbReference type="GO" id="GO:0050830">
    <property type="term" value="P:defense response to Gram-positive bacterium"/>
    <property type="evidence" value="ECO:0007669"/>
    <property type="project" value="Ensembl"/>
</dbReference>
<keyword evidence="7 10" id="KW-0211">Defensin</keyword>
<name>G1TEF6_RABIT</name>
<evidence type="ECO:0000259" key="11">
    <source>
        <dbReference type="Pfam" id="PF13841"/>
    </source>
</evidence>
<comment type="function">
    <text evidence="1 10">Has antibacterial activity.</text>
</comment>
<dbReference type="Bgee" id="ENSOCUG00000017788">
    <property type="expression patterns" value="Expressed in ovary and 5 other cell types or tissues"/>
</dbReference>
<gene>
    <name evidence="12" type="primary">DEFB128</name>
</gene>
<keyword evidence="5 10" id="KW-0929">Antimicrobial</keyword>
<evidence type="ECO:0000256" key="1">
    <source>
        <dbReference type="ARBA" id="ARBA00002878"/>
    </source>
</evidence>
<dbReference type="GO" id="GO:0031640">
    <property type="term" value="P:killing of cells of another organism"/>
    <property type="evidence" value="ECO:0007669"/>
    <property type="project" value="Ensembl"/>
</dbReference>
<dbReference type="InterPro" id="IPR050544">
    <property type="entry name" value="Beta-defensin"/>
</dbReference>
<evidence type="ECO:0000256" key="10">
    <source>
        <dbReference type="RuleBase" id="RU231113"/>
    </source>
</evidence>
<reference evidence="12 13" key="1">
    <citation type="journal article" date="2011" name="Nature">
        <title>A high-resolution map of human evolutionary constraint using 29 mammals.</title>
        <authorList>
            <person name="Lindblad-Toh K."/>
            <person name="Garber M."/>
            <person name="Zuk O."/>
            <person name="Lin M.F."/>
            <person name="Parker B.J."/>
            <person name="Washietl S."/>
            <person name="Kheradpour P."/>
            <person name="Ernst J."/>
            <person name="Jordan G."/>
            <person name="Mauceli E."/>
            <person name="Ward L.D."/>
            <person name="Lowe C.B."/>
            <person name="Holloway A.K."/>
            <person name="Clamp M."/>
            <person name="Gnerre S."/>
            <person name="Alfoldi J."/>
            <person name="Beal K."/>
            <person name="Chang J."/>
            <person name="Clawson H."/>
            <person name="Cuff J."/>
            <person name="Di Palma F."/>
            <person name="Fitzgerald S."/>
            <person name="Flicek P."/>
            <person name="Guttman M."/>
            <person name="Hubisz M.J."/>
            <person name="Jaffe D.B."/>
            <person name="Jungreis I."/>
            <person name="Kent W.J."/>
            <person name="Kostka D."/>
            <person name="Lara M."/>
            <person name="Martins A.L."/>
            <person name="Massingham T."/>
            <person name="Moltke I."/>
            <person name="Raney B.J."/>
            <person name="Rasmussen M.D."/>
            <person name="Robinson J."/>
            <person name="Stark A."/>
            <person name="Vilella A.J."/>
            <person name="Wen J."/>
            <person name="Xie X."/>
            <person name="Zody M.C."/>
            <person name="Baldwin J."/>
            <person name="Bloom T."/>
            <person name="Chin C.W."/>
            <person name="Heiman D."/>
            <person name="Nicol R."/>
            <person name="Nusbaum C."/>
            <person name="Young S."/>
            <person name="Wilkinson J."/>
            <person name="Worley K.C."/>
            <person name="Kovar C.L."/>
            <person name="Muzny D.M."/>
            <person name="Gibbs R.A."/>
            <person name="Cree A."/>
            <person name="Dihn H.H."/>
            <person name="Fowler G."/>
            <person name="Jhangiani S."/>
            <person name="Joshi V."/>
            <person name="Lee S."/>
            <person name="Lewis L.R."/>
            <person name="Nazareth L.V."/>
            <person name="Okwuonu G."/>
            <person name="Santibanez J."/>
            <person name="Warren W.C."/>
            <person name="Mardis E.R."/>
            <person name="Weinstock G.M."/>
            <person name="Wilson R.K."/>
            <person name="Delehaunty K."/>
            <person name="Dooling D."/>
            <person name="Fronik C."/>
            <person name="Fulton L."/>
            <person name="Fulton B."/>
            <person name="Graves T."/>
            <person name="Minx P."/>
            <person name="Sodergren E."/>
            <person name="Birney E."/>
            <person name="Margulies E.H."/>
            <person name="Herrero J."/>
            <person name="Green E.D."/>
            <person name="Haussler D."/>
            <person name="Siepel A."/>
            <person name="Goldman N."/>
            <person name="Pollard K.S."/>
            <person name="Pedersen J.S."/>
            <person name="Lander E.S."/>
            <person name="Kellis M."/>
        </authorList>
    </citation>
    <scope>NUCLEOTIDE SEQUENCE [LARGE SCALE GENOMIC DNA]</scope>
    <source>
        <strain evidence="12 13">Thorbecke inbred</strain>
    </source>
</reference>
<evidence type="ECO:0000256" key="8">
    <source>
        <dbReference type="ARBA" id="ARBA00023022"/>
    </source>
</evidence>
<sequence length="95" mass="10693">MKLFLVFMVLLFEVPQDRAWPKKCFNNVSGFCRKRCKLGEISEMGCLSGKLCCVNEGENRKYLEAQKPPAQTADKSAEVQDYIALPTTTLLTTAQ</sequence>
<comment type="subcellular location">
    <subcellularLocation>
        <location evidence="2 10">Secreted</location>
    </subcellularLocation>
</comment>
<evidence type="ECO:0000313" key="12">
    <source>
        <dbReference type="Ensembl" id="ENSOCUP00000015277.3"/>
    </source>
</evidence>
<comment type="similarity">
    <text evidence="3 10">Belongs to the beta-defensin family.</text>
</comment>
<dbReference type="PANTHER" id="PTHR15001:SF3">
    <property type="entry name" value="BETA-DEFENSIN 123"/>
    <property type="match status" value="1"/>
</dbReference>
<evidence type="ECO:0000256" key="3">
    <source>
        <dbReference type="ARBA" id="ARBA00007371"/>
    </source>
</evidence>